<dbReference type="PANTHER" id="PTHR33986">
    <property type="entry name" value="OS02G0535700 PROTEIN"/>
    <property type="match status" value="1"/>
</dbReference>
<name>A0A382IFR9_9ZZZZ</name>
<dbReference type="EMBL" id="UINC01067079">
    <property type="protein sequence ID" value="SVB98408.1"/>
    <property type="molecule type" value="Genomic_DNA"/>
</dbReference>
<evidence type="ECO:0000313" key="1">
    <source>
        <dbReference type="EMBL" id="SVB98408.1"/>
    </source>
</evidence>
<gene>
    <name evidence="1" type="ORF">METZ01_LOCUS251262</name>
</gene>
<dbReference type="AlphaFoldDB" id="A0A382IFR9"/>
<dbReference type="PANTHER" id="PTHR33986:SF15">
    <property type="entry name" value="MITOCHONDRIAL FISSION PROTEIN ELM1"/>
    <property type="match status" value="1"/>
</dbReference>
<sequence>MGKLKALLLTQGMHGMISQVEGMAKALNTEYSHKIVRLSFPWNLVPPKFTPISEIILKDKIYLTESEIPDLIISCGRKSVIPSIIIKKKNPKIFTIHIQDPKVSFKNFDAIVAPEHDNLKGDNIYNSKGAIHYITNLEINNARQYLADKIKSEKIVSLILGGPNKYYSFKSDQIINIFNKIKSIFVSDGYKVIIIPSMRTPKETIDLAIKEMGSYGHVVSKVDKQAYLSAYALANYVIVTCDSTSMISEAATSGKPIFVAHMKAKKNNYRFKKFFELFKQMGITRDLGEQIETWTYNKHNEAQRIAIDIKNKIKN</sequence>
<dbReference type="Pfam" id="PF06258">
    <property type="entry name" value="Mito_fiss_Elm1"/>
    <property type="match status" value="1"/>
</dbReference>
<protein>
    <recommendedName>
        <fullName evidence="2">Nucleoside-diphosphate sugar epimerase</fullName>
    </recommendedName>
</protein>
<accession>A0A382IFR9</accession>
<dbReference type="InterPro" id="IPR009367">
    <property type="entry name" value="Elm1-like"/>
</dbReference>
<evidence type="ECO:0008006" key="2">
    <source>
        <dbReference type="Google" id="ProtNLM"/>
    </source>
</evidence>
<organism evidence="1">
    <name type="scientific">marine metagenome</name>
    <dbReference type="NCBI Taxonomy" id="408172"/>
    <lineage>
        <taxon>unclassified sequences</taxon>
        <taxon>metagenomes</taxon>
        <taxon>ecological metagenomes</taxon>
    </lineage>
</organism>
<reference evidence="1" key="1">
    <citation type="submission" date="2018-05" db="EMBL/GenBank/DDBJ databases">
        <authorList>
            <person name="Lanie J.A."/>
            <person name="Ng W.-L."/>
            <person name="Kazmierczak K.M."/>
            <person name="Andrzejewski T.M."/>
            <person name="Davidsen T.M."/>
            <person name="Wayne K.J."/>
            <person name="Tettelin H."/>
            <person name="Glass J.I."/>
            <person name="Rusch D."/>
            <person name="Podicherti R."/>
            <person name="Tsui H.-C.T."/>
            <person name="Winkler M.E."/>
        </authorList>
    </citation>
    <scope>NUCLEOTIDE SEQUENCE</scope>
</reference>
<dbReference type="SUPFAM" id="SSF53756">
    <property type="entry name" value="UDP-Glycosyltransferase/glycogen phosphorylase"/>
    <property type="match status" value="1"/>
</dbReference>
<proteinExistence type="predicted"/>